<dbReference type="Proteomes" id="UP001143548">
    <property type="component" value="Unassembled WGS sequence"/>
</dbReference>
<dbReference type="InterPro" id="IPR013176">
    <property type="entry name" value="Ccz1"/>
</dbReference>
<feature type="domain" description="CCZ1/INTU/HSP4 first Longin" evidence="3">
    <location>
        <begin position="15"/>
        <end position="119"/>
    </location>
</feature>
<dbReference type="GO" id="GO:0035658">
    <property type="term" value="C:Mon1-Ccz1 complex"/>
    <property type="evidence" value="ECO:0007669"/>
    <property type="project" value="InterPro"/>
</dbReference>
<dbReference type="PANTHER" id="PTHR13056:SF0">
    <property type="entry name" value="VACUOLAR FUSION PROTEIN CCZ1 HOMOLOG-RELATED"/>
    <property type="match status" value="1"/>
</dbReference>
<comment type="caution">
    <text evidence="4">The sequence shown here is derived from an EMBL/GenBank/DDBJ whole genome shotgun (WGS) entry which is preliminary data.</text>
</comment>
<dbReference type="AlphaFoldDB" id="A0A9W6DMY8"/>
<feature type="region of interest" description="Disordered" evidence="2">
    <location>
        <begin position="124"/>
        <end position="144"/>
    </location>
</feature>
<gene>
    <name evidence="4" type="ORF">AbraCBS73388_006250</name>
</gene>
<feature type="compositionally biased region" description="Basic residues" evidence="2">
    <location>
        <begin position="339"/>
        <end position="351"/>
    </location>
</feature>
<dbReference type="InterPro" id="IPR043987">
    <property type="entry name" value="CCZ1/INTU/HSP4_longin_1"/>
</dbReference>
<accession>A0A9W6DMY8</accession>
<evidence type="ECO:0000256" key="1">
    <source>
        <dbReference type="ARBA" id="ARBA00005352"/>
    </source>
</evidence>
<feature type="compositionally biased region" description="Polar residues" evidence="2">
    <location>
        <begin position="730"/>
        <end position="752"/>
    </location>
</feature>
<dbReference type="GO" id="GO:0016192">
    <property type="term" value="P:vesicle-mediated transport"/>
    <property type="evidence" value="ECO:0007669"/>
    <property type="project" value="InterPro"/>
</dbReference>
<sequence>MPENDLASVIPAQLSFLAIYNPRLGPTDEKIRDQVVFYTSRSGRSRRREGSAVEDGDRHSNDYWNEILRQIGLAQGMVGFARNFSQGKAVDYVETEKSQIILHELEKDWWILASVDLTRLPLDQPSTSSTHRDASSPSFSYSSREMSPPALLVQQLRRAHSVFLLHHDSTLDALYSRVGRPTFCALIDNFWWRFAWTWEVLLSGNPAVDIYNGIKLSAGGELGIGVGEEEWGSGEREVLEDFVARTDGLLDLIVSRFGDPNSHDKDQAASIRPGDSPNTDDGEDRWLGSGACPRPADGVIFSGIGGVSRPSLLRISQWMELIYRYGADAYGVGEDPSSPRRRKRRRKHRGRQAGSDLTKQTVAESRAAAPDRPFSPGIPPPLVVGTTDPSPAPQKSSSHTSGESSPVGSDRGTDWMGFRTETFVKYLTLGYGSSWGLSSRTASPHPRVEAIKREDRPMSPNKQTDLSTDAPETIDEEAIQPNDGKTIQSCGRFLIGLRSDTDYRSGAIQEGSDPMDGHTRPSRDDICHRRLHVQLSESSEQSPTGTEINISLDRPPLTSRVSGLTELQAVVYIHQPFIYTFLFDPATPTLSDPTLYQSISHQLSPLHKSLSNSTSPATAELRISMSDNALDINKRFSGKSQPVYNLVYDQTNLTIRSSIPNIPDLGSALNEPRDPATHPWSRVESLNIHHRLLSTHLETRSRPLEVERTCKTSRGWWIVWIRMSEPPRQEQGSIASNASVQTHTEPENNNAHQEAYIVRRSSDSVSPSGHARNSSSTRFFRDLGGASSPGLQASRTDTGPGKLVEGLGLDARRYIENLLSLNR</sequence>
<feature type="compositionally biased region" description="Basic and acidic residues" evidence="2">
    <location>
        <begin position="446"/>
        <end position="457"/>
    </location>
</feature>
<feature type="region of interest" description="Disordered" evidence="2">
    <location>
        <begin position="728"/>
        <end position="802"/>
    </location>
</feature>
<dbReference type="EMBL" id="BROQ01000031">
    <property type="protein sequence ID" value="GKZ20647.1"/>
    <property type="molecule type" value="Genomic_DNA"/>
</dbReference>
<dbReference type="Pfam" id="PF19031">
    <property type="entry name" value="Intu_longin_1"/>
    <property type="match status" value="1"/>
</dbReference>
<feature type="region of interest" description="Disordered" evidence="2">
    <location>
        <begin position="329"/>
        <end position="415"/>
    </location>
</feature>
<comment type="similarity">
    <text evidence="1">Belongs to the CCZ1 family.</text>
</comment>
<reference evidence="4" key="1">
    <citation type="submission" date="2022-07" db="EMBL/GenBank/DDBJ databases">
        <title>Taxonomy of Aspergillus series Nigri: significant species reduction supported by multi-species coalescent approaches.</title>
        <authorList>
            <person name="Bian C."/>
            <person name="Kusuya Y."/>
            <person name="Sklenar F."/>
            <person name="D'hooge E."/>
            <person name="Yaguchi T."/>
            <person name="Takahashi H."/>
            <person name="Hubka V."/>
        </authorList>
    </citation>
    <scope>NUCLEOTIDE SEQUENCE</scope>
    <source>
        <strain evidence="4">CBS 733.88</strain>
    </source>
</reference>
<feature type="region of interest" description="Disordered" evidence="2">
    <location>
        <begin position="435"/>
        <end position="468"/>
    </location>
</feature>
<evidence type="ECO:0000256" key="2">
    <source>
        <dbReference type="SAM" id="MobiDB-lite"/>
    </source>
</evidence>
<feature type="compositionally biased region" description="Polar residues" evidence="2">
    <location>
        <begin position="763"/>
        <end position="778"/>
    </location>
</feature>
<feature type="region of interest" description="Disordered" evidence="2">
    <location>
        <begin position="261"/>
        <end position="289"/>
    </location>
</feature>
<feature type="compositionally biased region" description="Polar residues" evidence="2">
    <location>
        <begin position="387"/>
        <end position="407"/>
    </location>
</feature>
<evidence type="ECO:0000313" key="4">
    <source>
        <dbReference type="EMBL" id="GKZ20647.1"/>
    </source>
</evidence>
<protein>
    <recommendedName>
        <fullName evidence="3">CCZ1/INTU/HSP4 first Longin domain-containing protein</fullName>
    </recommendedName>
</protein>
<evidence type="ECO:0000259" key="3">
    <source>
        <dbReference type="Pfam" id="PF19031"/>
    </source>
</evidence>
<proteinExistence type="inferred from homology"/>
<name>A0A9W6DMY8_9EURO</name>
<evidence type="ECO:0000313" key="5">
    <source>
        <dbReference type="Proteomes" id="UP001143548"/>
    </source>
</evidence>
<dbReference type="PANTHER" id="PTHR13056">
    <property type="entry name" value="VACUOLAR FUSION PROTEIN CCZ1 HOMOLOG-RELATED"/>
    <property type="match status" value="1"/>
</dbReference>
<organism evidence="4 5">
    <name type="scientific">Aspergillus brasiliensis</name>
    <dbReference type="NCBI Taxonomy" id="319629"/>
    <lineage>
        <taxon>Eukaryota</taxon>
        <taxon>Fungi</taxon>
        <taxon>Dikarya</taxon>
        <taxon>Ascomycota</taxon>
        <taxon>Pezizomycotina</taxon>
        <taxon>Eurotiomycetes</taxon>
        <taxon>Eurotiomycetidae</taxon>
        <taxon>Eurotiales</taxon>
        <taxon>Aspergillaceae</taxon>
        <taxon>Aspergillus</taxon>
        <taxon>Aspergillus subgen. Circumdati</taxon>
    </lineage>
</organism>